<evidence type="ECO:0000313" key="4">
    <source>
        <dbReference type="EMBL" id="CAF4242109.1"/>
    </source>
</evidence>
<evidence type="ECO:0000256" key="3">
    <source>
        <dbReference type="ARBA" id="ARBA00022737"/>
    </source>
</evidence>
<accession>A0A820E2S1</accession>
<dbReference type="EMBL" id="CAJOBB010010268">
    <property type="protein sequence ID" value="CAF4242109.1"/>
    <property type="molecule type" value="Genomic_DNA"/>
</dbReference>
<keyword evidence="3" id="KW-0677">Repeat</keyword>
<dbReference type="PANTHER" id="PTHR24113:SF12">
    <property type="entry name" value="RAN GTPASE-ACTIVATING PROTEIN 1"/>
    <property type="match status" value="1"/>
</dbReference>
<dbReference type="Pfam" id="PF13516">
    <property type="entry name" value="LRR_6"/>
    <property type="match status" value="2"/>
</dbReference>
<sequence>MHSHFLIQTLTALHLPNNEIGQKGAQHLADLLKNNTTLTTLDLYYNQIGDKGAQHVADLLKNNT</sequence>
<dbReference type="InterPro" id="IPR032675">
    <property type="entry name" value="LRR_dom_sf"/>
</dbReference>
<dbReference type="GO" id="GO:0048471">
    <property type="term" value="C:perinuclear region of cytoplasm"/>
    <property type="evidence" value="ECO:0007669"/>
    <property type="project" value="TreeGrafter"/>
</dbReference>
<dbReference type="Gene3D" id="3.80.10.10">
    <property type="entry name" value="Ribonuclease Inhibitor"/>
    <property type="match status" value="1"/>
</dbReference>
<dbReference type="GO" id="GO:0006913">
    <property type="term" value="P:nucleocytoplasmic transport"/>
    <property type="evidence" value="ECO:0007669"/>
    <property type="project" value="TreeGrafter"/>
</dbReference>
<feature type="non-terminal residue" evidence="4">
    <location>
        <position position="1"/>
    </location>
</feature>
<dbReference type="InterPro" id="IPR001611">
    <property type="entry name" value="Leu-rich_rpt"/>
</dbReference>
<dbReference type="SMART" id="SM00368">
    <property type="entry name" value="LRR_RI"/>
    <property type="match status" value="2"/>
</dbReference>
<reference evidence="4" key="1">
    <citation type="submission" date="2021-02" db="EMBL/GenBank/DDBJ databases">
        <authorList>
            <person name="Nowell W R."/>
        </authorList>
    </citation>
    <scope>NUCLEOTIDE SEQUENCE</scope>
</reference>
<name>A0A820E2S1_9BILA</name>
<keyword evidence="1" id="KW-0343">GTPase activation</keyword>
<evidence type="ECO:0000313" key="5">
    <source>
        <dbReference type="Proteomes" id="UP000663868"/>
    </source>
</evidence>
<dbReference type="GO" id="GO:0005096">
    <property type="term" value="F:GTPase activator activity"/>
    <property type="evidence" value="ECO:0007669"/>
    <property type="project" value="UniProtKB-KW"/>
</dbReference>
<dbReference type="GO" id="GO:0031267">
    <property type="term" value="F:small GTPase binding"/>
    <property type="evidence" value="ECO:0007669"/>
    <property type="project" value="TreeGrafter"/>
</dbReference>
<organism evidence="4 5">
    <name type="scientific">Adineta steineri</name>
    <dbReference type="NCBI Taxonomy" id="433720"/>
    <lineage>
        <taxon>Eukaryota</taxon>
        <taxon>Metazoa</taxon>
        <taxon>Spiralia</taxon>
        <taxon>Gnathifera</taxon>
        <taxon>Rotifera</taxon>
        <taxon>Eurotatoria</taxon>
        <taxon>Bdelloidea</taxon>
        <taxon>Adinetida</taxon>
        <taxon>Adinetidae</taxon>
        <taxon>Adineta</taxon>
    </lineage>
</organism>
<dbReference type="GO" id="GO:0005634">
    <property type="term" value="C:nucleus"/>
    <property type="evidence" value="ECO:0007669"/>
    <property type="project" value="TreeGrafter"/>
</dbReference>
<proteinExistence type="predicted"/>
<gene>
    <name evidence="4" type="ORF">KXQ929_LOCUS42333</name>
</gene>
<evidence type="ECO:0000256" key="2">
    <source>
        <dbReference type="ARBA" id="ARBA00022614"/>
    </source>
</evidence>
<dbReference type="GO" id="GO:0005829">
    <property type="term" value="C:cytosol"/>
    <property type="evidence" value="ECO:0007669"/>
    <property type="project" value="TreeGrafter"/>
</dbReference>
<protein>
    <submittedName>
        <fullName evidence="4">Uncharacterized protein</fullName>
    </submittedName>
</protein>
<dbReference type="SUPFAM" id="SSF52047">
    <property type="entry name" value="RNI-like"/>
    <property type="match status" value="1"/>
</dbReference>
<dbReference type="AlphaFoldDB" id="A0A820E2S1"/>
<dbReference type="InterPro" id="IPR027038">
    <property type="entry name" value="RanGap"/>
</dbReference>
<keyword evidence="2" id="KW-0433">Leucine-rich repeat</keyword>
<evidence type="ECO:0000256" key="1">
    <source>
        <dbReference type="ARBA" id="ARBA00022468"/>
    </source>
</evidence>
<dbReference type="Proteomes" id="UP000663868">
    <property type="component" value="Unassembled WGS sequence"/>
</dbReference>
<comment type="caution">
    <text evidence="4">The sequence shown here is derived from an EMBL/GenBank/DDBJ whole genome shotgun (WGS) entry which is preliminary data.</text>
</comment>
<dbReference type="PANTHER" id="PTHR24113">
    <property type="entry name" value="RAN GTPASE-ACTIVATING PROTEIN 1"/>
    <property type="match status" value="1"/>
</dbReference>